<dbReference type="InterPro" id="IPR036388">
    <property type="entry name" value="WH-like_DNA-bd_sf"/>
</dbReference>
<dbReference type="GO" id="GO:0003700">
    <property type="term" value="F:DNA-binding transcription factor activity"/>
    <property type="evidence" value="ECO:0007669"/>
    <property type="project" value="InterPro"/>
</dbReference>
<dbReference type="OrthoDB" id="1652954at2"/>
<evidence type="ECO:0000256" key="4">
    <source>
        <dbReference type="ARBA" id="ARBA00023163"/>
    </source>
</evidence>
<dbReference type="SUPFAM" id="SSF46785">
    <property type="entry name" value="Winged helix' DNA-binding domain"/>
    <property type="match status" value="1"/>
</dbReference>
<dbReference type="InterPro" id="IPR036390">
    <property type="entry name" value="WH_DNA-bd_sf"/>
</dbReference>
<organism evidence="6 7">
    <name type="scientific">Clostridium butyricum</name>
    <dbReference type="NCBI Taxonomy" id="1492"/>
    <lineage>
        <taxon>Bacteria</taxon>
        <taxon>Bacillati</taxon>
        <taxon>Bacillota</taxon>
        <taxon>Clostridia</taxon>
        <taxon>Eubacteriales</taxon>
        <taxon>Clostridiaceae</taxon>
        <taxon>Clostridium</taxon>
    </lineage>
</organism>
<dbReference type="Pfam" id="PF00126">
    <property type="entry name" value="HTH_1"/>
    <property type="match status" value="1"/>
</dbReference>
<sequence length="296" mass="33252">MIVITIEQIQYFLAVKKYNGFSPAAHELCISQSSLSKQIKSLETELDTILFDRTSRITKLTCAGEDFYVYALKFLDDYNKIVQGMKKHSISNKTTLNIGTIAVISQYGLASILASFKSKYPNIDINIFEEENEAVLSMLKNSEIDLAIVRDFNLEKKLFNITHIADDELVVVTSNDHPFTKKKYISFGDLKHEDLIICSKSGVYDICLDECSKLGFTPNVIYNINKIETILGLVSEGLGITLIVNNVLKPFSSHNIAVHPLKDPINSNLALVSNINTSKSKEINAFREFLLKNSQK</sequence>
<evidence type="ECO:0000256" key="1">
    <source>
        <dbReference type="ARBA" id="ARBA00009437"/>
    </source>
</evidence>
<dbReference type="RefSeq" id="WP_027635400.1">
    <property type="nucleotide sequence ID" value="NZ_BTGE01000002.1"/>
</dbReference>
<name>A0A2S7FEE9_CLOBU</name>
<feature type="domain" description="HTH lysR-type" evidence="5">
    <location>
        <begin position="4"/>
        <end position="61"/>
    </location>
</feature>
<dbReference type="SUPFAM" id="SSF53850">
    <property type="entry name" value="Periplasmic binding protein-like II"/>
    <property type="match status" value="1"/>
</dbReference>
<dbReference type="InterPro" id="IPR050950">
    <property type="entry name" value="HTH-type_LysR_regulators"/>
</dbReference>
<dbReference type="PANTHER" id="PTHR30419">
    <property type="entry name" value="HTH-TYPE TRANSCRIPTIONAL REGULATOR YBHD"/>
    <property type="match status" value="1"/>
</dbReference>
<dbReference type="PANTHER" id="PTHR30419:SF8">
    <property type="entry name" value="NITROGEN ASSIMILATION TRANSCRIPTIONAL ACTIVATOR-RELATED"/>
    <property type="match status" value="1"/>
</dbReference>
<evidence type="ECO:0000256" key="3">
    <source>
        <dbReference type="ARBA" id="ARBA00023125"/>
    </source>
</evidence>
<dbReference type="InterPro" id="IPR005119">
    <property type="entry name" value="LysR_subst-bd"/>
</dbReference>
<dbReference type="KEGG" id="cbut:ATN24_06140"/>
<dbReference type="GO" id="GO:0003677">
    <property type="term" value="F:DNA binding"/>
    <property type="evidence" value="ECO:0007669"/>
    <property type="project" value="UniProtKB-KW"/>
</dbReference>
<proteinExistence type="inferred from homology"/>
<dbReference type="InterPro" id="IPR000847">
    <property type="entry name" value="LysR_HTH_N"/>
</dbReference>
<evidence type="ECO:0000259" key="5">
    <source>
        <dbReference type="PROSITE" id="PS50931"/>
    </source>
</evidence>
<comment type="caution">
    <text evidence="6">The sequence shown here is derived from an EMBL/GenBank/DDBJ whole genome shotgun (WGS) entry which is preliminary data.</text>
</comment>
<dbReference type="Pfam" id="PF03466">
    <property type="entry name" value="LysR_substrate"/>
    <property type="match status" value="1"/>
</dbReference>
<evidence type="ECO:0000313" key="7">
    <source>
        <dbReference type="Proteomes" id="UP000238081"/>
    </source>
</evidence>
<dbReference type="Gene3D" id="3.40.190.290">
    <property type="match status" value="1"/>
</dbReference>
<dbReference type="FunFam" id="1.10.10.10:FF:000001">
    <property type="entry name" value="LysR family transcriptional regulator"/>
    <property type="match status" value="1"/>
</dbReference>
<evidence type="ECO:0000313" key="6">
    <source>
        <dbReference type="EMBL" id="PPV17401.1"/>
    </source>
</evidence>
<dbReference type="PRINTS" id="PR00039">
    <property type="entry name" value="HTHLYSR"/>
</dbReference>
<evidence type="ECO:0000256" key="2">
    <source>
        <dbReference type="ARBA" id="ARBA00023015"/>
    </source>
</evidence>
<dbReference type="EMBL" id="LRDH01000024">
    <property type="protein sequence ID" value="PPV17401.1"/>
    <property type="molecule type" value="Genomic_DNA"/>
</dbReference>
<accession>A0A2S7FEE9</accession>
<protein>
    <submittedName>
        <fullName evidence="6">Transcriptional regulator</fullName>
    </submittedName>
</protein>
<comment type="similarity">
    <text evidence="1">Belongs to the LysR transcriptional regulatory family.</text>
</comment>
<keyword evidence="3" id="KW-0238">DNA-binding</keyword>
<dbReference type="GO" id="GO:0005829">
    <property type="term" value="C:cytosol"/>
    <property type="evidence" value="ECO:0007669"/>
    <property type="project" value="TreeGrafter"/>
</dbReference>
<keyword evidence="2" id="KW-0805">Transcription regulation</keyword>
<dbReference type="AlphaFoldDB" id="A0A2S7FEE9"/>
<keyword evidence="4" id="KW-0804">Transcription</keyword>
<gene>
    <name evidence="6" type="ORF">AWN73_07725</name>
</gene>
<dbReference type="Gene3D" id="1.10.10.10">
    <property type="entry name" value="Winged helix-like DNA-binding domain superfamily/Winged helix DNA-binding domain"/>
    <property type="match status" value="1"/>
</dbReference>
<dbReference type="CDD" id="cd05466">
    <property type="entry name" value="PBP2_LTTR_substrate"/>
    <property type="match status" value="1"/>
</dbReference>
<dbReference type="Proteomes" id="UP000238081">
    <property type="component" value="Unassembled WGS sequence"/>
</dbReference>
<reference evidence="6 7" key="1">
    <citation type="submission" date="2016-01" db="EMBL/GenBank/DDBJ databases">
        <title>Characterization of the Clostridium difficile lineages that are prevalent in Hong Kong and China.</title>
        <authorList>
            <person name="Kwok J.S.-L."/>
            <person name="Lam W.-Y."/>
            <person name="Ip M."/>
            <person name="Chan T.-F."/>
            <person name="Hawkey P.M."/>
            <person name="Tsui S.K.-W."/>
        </authorList>
    </citation>
    <scope>NUCLEOTIDE SEQUENCE [LARGE SCALE GENOMIC DNA]</scope>
    <source>
        <strain evidence="6 7">300064</strain>
    </source>
</reference>
<dbReference type="PROSITE" id="PS50931">
    <property type="entry name" value="HTH_LYSR"/>
    <property type="match status" value="1"/>
</dbReference>